<comment type="caution">
    <text evidence="1">The sequence shown here is derived from an EMBL/GenBank/DDBJ whole genome shotgun (WGS) entry which is preliminary data.</text>
</comment>
<accession>A0A1B8HN63</accession>
<evidence type="ECO:0000313" key="2">
    <source>
        <dbReference type="Proteomes" id="UP000092247"/>
    </source>
</evidence>
<gene>
    <name evidence="1" type="ORF">AYY17_14215</name>
</gene>
<reference evidence="1 2" key="1">
    <citation type="submission" date="2016-06" db="EMBL/GenBank/DDBJ databases">
        <authorList>
            <person name="Kjaerup R.B."/>
            <person name="Dalgaard T.S."/>
            <person name="Juul-Madsen H.R."/>
        </authorList>
    </citation>
    <scope>NUCLEOTIDE SEQUENCE [LARGE SCALE GENOMIC DNA]</scope>
    <source>
        <strain evidence="1 2">GCSL-Mp3</strain>
    </source>
</reference>
<evidence type="ECO:0000313" key="1">
    <source>
        <dbReference type="EMBL" id="OBU10681.1"/>
    </source>
</evidence>
<organism evidence="1 2">
    <name type="scientific">Morganella psychrotolerans</name>
    <dbReference type="NCBI Taxonomy" id="368603"/>
    <lineage>
        <taxon>Bacteria</taxon>
        <taxon>Pseudomonadati</taxon>
        <taxon>Pseudomonadota</taxon>
        <taxon>Gammaproteobacteria</taxon>
        <taxon>Enterobacterales</taxon>
        <taxon>Morganellaceae</taxon>
        <taxon>Morganella</taxon>
    </lineage>
</organism>
<dbReference type="AlphaFoldDB" id="A0A1B8HN63"/>
<dbReference type="Proteomes" id="UP000092247">
    <property type="component" value="Unassembled WGS sequence"/>
</dbReference>
<protein>
    <recommendedName>
        <fullName evidence="3">DUF4225 domain-containing protein</fullName>
    </recommendedName>
</protein>
<evidence type="ECO:0008006" key="3">
    <source>
        <dbReference type="Google" id="ProtNLM"/>
    </source>
</evidence>
<name>A0A1B8HN63_9GAMM</name>
<dbReference type="InterPro" id="IPR025320">
    <property type="entry name" value="DUF4225"/>
</dbReference>
<dbReference type="RefSeq" id="WP_067421325.1">
    <property type="nucleotide sequence ID" value="NZ_LZEX01000002.1"/>
</dbReference>
<dbReference type="EMBL" id="LZEX01000002">
    <property type="protein sequence ID" value="OBU10681.1"/>
    <property type="molecule type" value="Genomic_DNA"/>
</dbReference>
<dbReference type="Pfam" id="PF13988">
    <property type="entry name" value="DUF4225"/>
    <property type="match status" value="1"/>
</dbReference>
<proteinExistence type="predicted"/>
<sequence>MPTARVISTQPAYSREFDDYCHKLKNLSERAASYILHDPQVRTVYRENIRQAIAYLREEFYRKRSSAEDYYTYREGRDNAFNGLVYLYDSEEADYQRARRNDWSVYESTQQFEEQGWLFYAKKSGEIVGGMFQVAGGLMTFNVGRAIRSNKLKGVGLLAMSVGASNSYESGSVLMYDITKGKIGGYDNNFIQNTMGNIAEHAGYSRHSGELTYKMVDFSVSVFLSFGALVKLKNPNRILNLPVKTRNGVVYPTLMERWFGDKGGYFLYHAMRSDFTFKFKQMSRPMFIYNSGMAINKLRILIPEFTEE</sequence>